<evidence type="ECO:0000256" key="5">
    <source>
        <dbReference type="SAM" id="MobiDB-lite"/>
    </source>
</evidence>
<dbReference type="Gene3D" id="1.10.357.10">
    <property type="entry name" value="Tetracycline Repressor, domain 2"/>
    <property type="match status" value="1"/>
</dbReference>
<keyword evidence="3" id="KW-0804">Transcription</keyword>
<dbReference type="InterPro" id="IPR023772">
    <property type="entry name" value="DNA-bd_HTH_TetR-type_CS"/>
</dbReference>
<evidence type="ECO:0000313" key="7">
    <source>
        <dbReference type="EMBL" id="MFH7597401.1"/>
    </source>
</evidence>
<evidence type="ECO:0000256" key="1">
    <source>
        <dbReference type="ARBA" id="ARBA00023015"/>
    </source>
</evidence>
<reference evidence="7 8" key="1">
    <citation type="submission" date="2024-03" db="EMBL/GenBank/DDBJ databases">
        <title>Whole genome sequencing of Streptomyces racemochromogenes, to identify antimicrobial biosynthetic gene clusters.</title>
        <authorList>
            <person name="Suryawanshi P."/>
            <person name="Krishnaraj P.U."/>
            <person name="Arun Y.P."/>
            <person name="Suryawanshi M.P."/>
            <person name="Rakshit O."/>
        </authorList>
    </citation>
    <scope>NUCLEOTIDE SEQUENCE [LARGE SCALE GENOMIC DNA]</scope>
    <source>
        <strain evidence="7 8">AUDT626</strain>
    </source>
</reference>
<dbReference type="Pfam" id="PF00440">
    <property type="entry name" value="TetR_N"/>
    <property type="match status" value="1"/>
</dbReference>
<keyword evidence="1" id="KW-0805">Transcription regulation</keyword>
<feature type="region of interest" description="Disordered" evidence="5">
    <location>
        <begin position="191"/>
        <end position="215"/>
    </location>
</feature>
<accession>A0ABW7PHE7</accession>
<feature type="DNA-binding region" description="H-T-H motif" evidence="4">
    <location>
        <begin position="40"/>
        <end position="59"/>
    </location>
</feature>
<protein>
    <submittedName>
        <fullName evidence="7">TetR family transcriptional regulator</fullName>
    </submittedName>
</protein>
<dbReference type="InterPro" id="IPR050109">
    <property type="entry name" value="HTH-type_TetR-like_transc_reg"/>
</dbReference>
<dbReference type="Proteomes" id="UP001610631">
    <property type="component" value="Unassembled WGS sequence"/>
</dbReference>
<evidence type="ECO:0000259" key="6">
    <source>
        <dbReference type="PROSITE" id="PS50977"/>
    </source>
</evidence>
<gene>
    <name evidence="7" type="ORF">WDV06_20205</name>
</gene>
<evidence type="ECO:0000313" key="8">
    <source>
        <dbReference type="Proteomes" id="UP001610631"/>
    </source>
</evidence>
<dbReference type="SUPFAM" id="SSF48498">
    <property type="entry name" value="Tetracyclin repressor-like, C-terminal domain"/>
    <property type="match status" value="1"/>
</dbReference>
<evidence type="ECO:0000256" key="3">
    <source>
        <dbReference type="ARBA" id="ARBA00023163"/>
    </source>
</evidence>
<comment type="caution">
    <text evidence="7">The sequence shown here is derived from an EMBL/GenBank/DDBJ whole genome shotgun (WGS) entry which is preliminary data.</text>
</comment>
<dbReference type="InterPro" id="IPR036271">
    <property type="entry name" value="Tet_transcr_reg_TetR-rel_C_sf"/>
</dbReference>
<feature type="domain" description="HTH tetR-type" evidence="6">
    <location>
        <begin position="17"/>
        <end position="77"/>
    </location>
</feature>
<dbReference type="EMBL" id="JBBDHD010000052">
    <property type="protein sequence ID" value="MFH7597401.1"/>
    <property type="molecule type" value="Genomic_DNA"/>
</dbReference>
<dbReference type="InterPro" id="IPR001647">
    <property type="entry name" value="HTH_TetR"/>
</dbReference>
<proteinExistence type="predicted"/>
<dbReference type="PROSITE" id="PS50977">
    <property type="entry name" value="HTH_TETR_2"/>
    <property type="match status" value="1"/>
</dbReference>
<dbReference type="PRINTS" id="PR00455">
    <property type="entry name" value="HTHTETR"/>
</dbReference>
<name>A0ABW7PHE7_9ACTN</name>
<dbReference type="PANTHER" id="PTHR30055:SF234">
    <property type="entry name" value="HTH-TYPE TRANSCRIPTIONAL REGULATOR BETI"/>
    <property type="match status" value="1"/>
</dbReference>
<organism evidence="7 8">
    <name type="scientific">Streptomyces racemochromogenes</name>
    <dbReference type="NCBI Taxonomy" id="67353"/>
    <lineage>
        <taxon>Bacteria</taxon>
        <taxon>Bacillati</taxon>
        <taxon>Actinomycetota</taxon>
        <taxon>Actinomycetes</taxon>
        <taxon>Kitasatosporales</taxon>
        <taxon>Streptomycetaceae</taxon>
        <taxon>Streptomyces</taxon>
    </lineage>
</organism>
<keyword evidence="2 4" id="KW-0238">DNA-binding</keyword>
<dbReference type="InterPro" id="IPR041678">
    <property type="entry name" value="TetR_C_16"/>
</dbReference>
<feature type="compositionally biased region" description="Pro residues" evidence="5">
    <location>
        <begin position="193"/>
        <end position="209"/>
    </location>
</feature>
<sequence>MDESPRAQPAERPRNAAATRLRLLEAAGELFAERGYERTTVRAIAERAGVNQALLFRYFGSKHGLLTEVVARGSLEQLRATAPEDLFETALRSMLTRSAPGADRSLEVYLRSVGRGDEATGTLRELGGEYQKVLAGLAPSQDGALRADLAMAWLLGIGLMRTVAAREPLASADPETVCRLVLTTLDRFWTLPAQPPPDGDGSPAGPPASPGTVSR</sequence>
<evidence type="ECO:0000256" key="2">
    <source>
        <dbReference type="ARBA" id="ARBA00023125"/>
    </source>
</evidence>
<dbReference type="InterPro" id="IPR009057">
    <property type="entry name" value="Homeodomain-like_sf"/>
</dbReference>
<keyword evidence="8" id="KW-1185">Reference proteome</keyword>
<dbReference type="SUPFAM" id="SSF46689">
    <property type="entry name" value="Homeodomain-like"/>
    <property type="match status" value="1"/>
</dbReference>
<dbReference type="Pfam" id="PF17920">
    <property type="entry name" value="TetR_C_16"/>
    <property type="match status" value="1"/>
</dbReference>
<dbReference type="PANTHER" id="PTHR30055">
    <property type="entry name" value="HTH-TYPE TRANSCRIPTIONAL REGULATOR RUTR"/>
    <property type="match status" value="1"/>
</dbReference>
<dbReference type="RefSeq" id="WP_395511180.1">
    <property type="nucleotide sequence ID" value="NZ_JBBDHD010000052.1"/>
</dbReference>
<dbReference type="PROSITE" id="PS01081">
    <property type="entry name" value="HTH_TETR_1"/>
    <property type="match status" value="1"/>
</dbReference>
<evidence type="ECO:0000256" key="4">
    <source>
        <dbReference type="PROSITE-ProRule" id="PRU00335"/>
    </source>
</evidence>